<reference evidence="3" key="1">
    <citation type="submission" date="2022-12" db="EMBL/GenBank/DDBJ databases">
        <title>Paraconexibacter alkalitolerans sp. nov. and Baekduia alba sp. nov., isolated from soil and emended description of the genera Paraconexibacter (Chun et al., 2020) and Baekduia (An et al., 2020).</title>
        <authorList>
            <person name="Vieira S."/>
            <person name="Huber K.J."/>
            <person name="Geppert A."/>
            <person name="Wolf J."/>
            <person name="Neumann-Schaal M."/>
            <person name="Muesken M."/>
            <person name="Overmann J."/>
        </authorList>
    </citation>
    <scope>NUCLEOTIDE SEQUENCE</scope>
    <source>
        <strain evidence="3">AEG42_29</strain>
    </source>
</reference>
<dbReference type="PANTHER" id="PTHR33744:SF1">
    <property type="entry name" value="DNA-BINDING TRANSCRIPTIONAL ACTIVATOR ADER"/>
    <property type="match status" value="1"/>
</dbReference>
<dbReference type="InterPro" id="IPR025751">
    <property type="entry name" value="RsbRD_N_dom"/>
</dbReference>
<evidence type="ECO:0000313" key="3">
    <source>
        <dbReference type="EMBL" id="XAY06982.1"/>
    </source>
</evidence>
<dbReference type="InterPro" id="IPR051448">
    <property type="entry name" value="CdaR-like_regulators"/>
</dbReference>
<dbReference type="PANTHER" id="PTHR33744">
    <property type="entry name" value="CARBOHYDRATE DIACID REGULATOR"/>
    <property type="match status" value="1"/>
</dbReference>
<gene>
    <name evidence="3" type="ORF">DSM112329_03860</name>
</gene>
<dbReference type="EMBL" id="CP114014">
    <property type="protein sequence ID" value="XAY06982.1"/>
    <property type="molecule type" value="Genomic_DNA"/>
</dbReference>
<protein>
    <recommendedName>
        <fullName evidence="4">PucR family transcriptional regulator</fullName>
    </recommendedName>
</protein>
<name>A0AAU7B005_9ACTN</name>
<dbReference type="InterPro" id="IPR042070">
    <property type="entry name" value="PucR_C-HTH_sf"/>
</dbReference>
<dbReference type="KEGG" id="parq:DSM112329_03860"/>
<organism evidence="3">
    <name type="scientific">Paraconexibacter sp. AEG42_29</name>
    <dbReference type="NCBI Taxonomy" id="2997339"/>
    <lineage>
        <taxon>Bacteria</taxon>
        <taxon>Bacillati</taxon>
        <taxon>Actinomycetota</taxon>
        <taxon>Thermoleophilia</taxon>
        <taxon>Solirubrobacterales</taxon>
        <taxon>Paraconexibacteraceae</taxon>
        <taxon>Paraconexibacter</taxon>
    </lineage>
</organism>
<dbReference type="Pfam" id="PF13556">
    <property type="entry name" value="HTH_30"/>
    <property type="match status" value="1"/>
</dbReference>
<evidence type="ECO:0008006" key="4">
    <source>
        <dbReference type="Google" id="ProtNLM"/>
    </source>
</evidence>
<dbReference type="Gene3D" id="1.10.10.2840">
    <property type="entry name" value="PucR C-terminal helix-turn-helix domain"/>
    <property type="match status" value="1"/>
</dbReference>
<feature type="domain" description="PucR C-terminal helix-turn-helix" evidence="1">
    <location>
        <begin position="340"/>
        <end position="397"/>
    </location>
</feature>
<dbReference type="AlphaFoldDB" id="A0AAU7B005"/>
<accession>A0AAU7B005</accession>
<dbReference type="InterPro" id="IPR025736">
    <property type="entry name" value="PucR_C-HTH_dom"/>
</dbReference>
<proteinExistence type="predicted"/>
<evidence type="ECO:0000259" key="2">
    <source>
        <dbReference type="Pfam" id="PF14361"/>
    </source>
</evidence>
<sequence length="405" mass="44569">MFHDLHPCRHPDLPARLRDETERATAVVLERVLEEIPLYRTLDPVQLADVRETVRIGYEATLELWAAGRLAAPEQLPPFRDNGATRAAEGRPLPLVLRAYRVSGLGIYDYVVDHPEVRLDPEEERNFARLTMAFVDQLSNEVTLGYVETTGQLANQQGRARREFLEDLLAGRLLGAAEVDERASTLGLVLPRSPRLIVAAPRLGDGSGLVDHARIALRELDRSHQADDDTPFRLQLITRGQLVLIDQAADPAHVRRALDAAGLTGVVLTVENLVDLAGAYQQARHVHEYLRTAVVSAGTVVAGDEASLLAVLAKARGDALTKPATSAILGDLLTPAHAVLLETLDAYFLTGNSVSAAHRLGVHAQTMRYRLKRIREITGRDPGLGWDRFLLETALRLSDRPDRVT</sequence>
<dbReference type="Pfam" id="PF14361">
    <property type="entry name" value="RsbRD_N"/>
    <property type="match status" value="1"/>
</dbReference>
<evidence type="ECO:0000259" key="1">
    <source>
        <dbReference type="Pfam" id="PF13556"/>
    </source>
</evidence>
<feature type="domain" description="RsbT co-antagonist protein RsbRD N-terminal" evidence="2">
    <location>
        <begin position="25"/>
        <end position="161"/>
    </location>
</feature>
<dbReference type="RefSeq" id="WP_354698195.1">
    <property type="nucleotide sequence ID" value="NZ_CP114014.1"/>
</dbReference>